<keyword evidence="4" id="KW-1185">Reference proteome</keyword>
<dbReference type="GO" id="GO:0006520">
    <property type="term" value="P:amino acid metabolic process"/>
    <property type="evidence" value="ECO:0007669"/>
    <property type="project" value="UniProtKB-ARBA"/>
</dbReference>
<dbReference type="PANTHER" id="PTHR31131">
    <property type="entry name" value="CHROMOSOME 1, WHOLE GENOME SHOTGUN SEQUENCE"/>
    <property type="match status" value="1"/>
</dbReference>
<reference evidence="4" key="1">
    <citation type="submission" date="2019-06" db="EMBL/GenBank/DDBJ databases">
        <authorList>
            <person name="Broberg M."/>
        </authorList>
    </citation>
    <scope>NUCLEOTIDE SEQUENCE [LARGE SCALE GENOMIC DNA]</scope>
</reference>
<proteinExistence type="predicted"/>
<evidence type="ECO:0000256" key="1">
    <source>
        <dbReference type="SAM" id="MobiDB-lite"/>
    </source>
</evidence>
<evidence type="ECO:0000313" key="3">
    <source>
        <dbReference type="EMBL" id="CAH0005152.1"/>
    </source>
</evidence>
<sequence length="388" mass="42159">MNAQISFLEGEYSLIHIPLALYSSFVQPILQVLLLPQSKHVPRGSENGLGHELEGLTSDGQHNFLNISVTPIEVSIVCHSSWAKNVFEPIIRNLPPKLAGTVDIPQTEYVILAVISAGLDAANRVMDLTSPLALAGISIFYISTYYSDFILVPVKERENVVKALLSKGFELSHNQTSYVNSSTYSRSRTSSGSGSPPRTPPPASITELQSRAFDLLSKRKVAPTVVDGLELVQCSGREISPITDEVYDHRPSRSRHTGGRTWVDTIDAKLYTCIVAALAAKPRFLSITLTHDDPPSLLLDKALLDMFGESLIGDKEGTQIAIFLDLLNLSSEVTGIICGVAGKLVQDMQMTASSELSYLSTARAGAVILPEEHSPRALDILRPLLAKD</sequence>
<dbReference type="EMBL" id="CABFNO020001568">
    <property type="protein sequence ID" value="CAH0005152.1"/>
    <property type="molecule type" value="Genomic_DNA"/>
</dbReference>
<dbReference type="Pfam" id="PF13840">
    <property type="entry name" value="ACT_7"/>
    <property type="match status" value="1"/>
</dbReference>
<dbReference type="SUPFAM" id="SSF55021">
    <property type="entry name" value="ACT-like"/>
    <property type="match status" value="1"/>
</dbReference>
<dbReference type="InterPro" id="IPR045865">
    <property type="entry name" value="ACT-like_dom_sf"/>
</dbReference>
<feature type="region of interest" description="Disordered" evidence="1">
    <location>
        <begin position="180"/>
        <end position="204"/>
    </location>
</feature>
<protein>
    <recommendedName>
        <fullName evidence="2">CASTOR ACT domain-containing protein</fullName>
    </recommendedName>
</protein>
<dbReference type="GO" id="GO:0046394">
    <property type="term" value="P:carboxylic acid biosynthetic process"/>
    <property type="evidence" value="ECO:0007669"/>
    <property type="project" value="UniProtKB-ARBA"/>
</dbReference>
<dbReference type="InterPro" id="IPR051719">
    <property type="entry name" value="CASTOR_mTORC1"/>
</dbReference>
<evidence type="ECO:0000259" key="2">
    <source>
        <dbReference type="Pfam" id="PF13840"/>
    </source>
</evidence>
<dbReference type="Proteomes" id="UP000754883">
    <property type="component" value="Unassembled WGS sequence"/>
</dbReference>
<dbReference type="Gene3D" id="3.30.2130.10">
    <property type="entry name" value="VC0802-like"/>
    <property type="match status" value="1"/>
</dbReference>
<organism evidence="3 4">
    <name type="scientific">Clonostachys byssicola</name>
    <dbReference type="NCBI Taxonomy" id="160290"/>
    <lineage>
        <taxon>Eukaryota</taxon>
        <taxon>Fungi</taxon>
        <taxon>Dikarya</taxon>
        <taxon>Ascomycota</taxon>
        <taxon>Pezizomycotina</taxon>
        <taxon>Sordariomycetes</taxon>
        <taxon>Hypocreomycetidae</taxon>
        <taxon>Hypocreales</taxon>
        <taxon>Bionectriaceae</taxon>
        <taxon>Clonostachys</taxon>
    </lineage>
</organism>
<gene>
    <name evidence="3" type="ORF">CBYS24578_00005880</name>
</gene>
<evidence type="ECO:0000313" key="4">
    <source>
        <dbReference type="Proteomes" id="UP000754883"/>
    </source>
</evidence>
<feature type="domain" description="CASTOR ACT" evidence="2">
    <location>
        <begin position="108"/>
        <end position="164"/>
    </location>
</feature>
<dbReference type="PANTHER" id="PTHR31131:SF6">
    <property type="entry name" value="CASTOR ACT DOMAIN-CONTAINING PROTEIN"/>
    <property type="match status" value="1"/>
</dbReference>
<accession>A0A9N9UWB5</accession>
<comment type="caution">
    <text evidence="3">The sequence shown here is derived from an EMBL/GenBank/DDBJ whole genome shotgun (WGS) entry which is preliminary data.</text>
</comment>
<dbReference type="AlphaFoldDB" id="A0A9N9UWB5"/>
<reference evidence="3 4" key="2">
    <citation type="submission" date="2021-10" db="EMBL/GenBank/DDBJ databases">
        <authorList>
            <person name="Piombo E."/>
        </authorList>
    </citation>
    <scope>NUCLEOTIDE SEQUENCE [LARGE SCALE GENOMIC DNA]</scope>
</reference>
<dbReference type="InterPro" id="IPR027795">
    <property type="entry name" value="CASTOR_ACT_dom"/>
</dbReference>
<dbReference type="OrthoDB" id="58529at2759"/>
<feature type="compositionally biased region" description="Low complexity" evidence="1">
    <location>
        <begin position="181"/>
        <end position="196"/>
    </location>
</feature>
<name>A0A9N9UWB5_9HYPO</name>